<gene>
    <name evidence="1" type="ORF">M413DRAFT_38384</name>
</gene>
<accession>A0A0C2Z938</accession>
<dbReference type="EMBL" id="KN831768">
    <property type="protein sequence ID" value="KIM49627.1"/>
    <property type="molecule type" value="Genomic_DNA"/>
</dbReference>
<dbReference type="AlphaFoldDB" id="A0A0C2Z938"/>
<organism evidence="1 2">
    <name type="scientific">Hebeloma cylindrosporum</name>
    <dbReference type="NCBI Taxonomy" id="76867"/>
    <lineage>
        <taxon>Eukaryota</taxon>
        <taxon>Fungi</taxon>
        <taxon>Dikarya</taxon>
        <taxon>Basidiomycota</taxon>
        <taxon>Agaricomycotina</taxon>
        <taxon>Agaricomycetes</taxon>
        <taxon>Agaricomycetidae</taxon>
        <taxon>Agaricales</taxon>
        <taxon>Agaricineae</taxon>
        <taxon>Hymenogastraceae</taxon>
        <taxon>Hebeloma</taxon>
    </lineage>
</organism>
<keyword evidence="2" id="KW-1185">Reference proteome</keyword>
<feature type="non-terminal residue" evidence="1">
    <location>
        <position position="1"/>
    </location>
</feature>
<dbReference type="InterPro" id="IPR009057">
    <property type="entry name" value="Homeodomain-like_sf"/>
</dbReference>
<dbReference type="SUPFAM" id="SSF46689">
    <property type="entry name" value="Homeodomain-like"/>
    <property type="match status" value="1"/>
</dbReference>
<reference evidence="2" key="2">
    <citation type="submission" date="2015-01" db="EMBL/GenBank/DDBJ databases">
        <title>Evolutionary Origins and Diversification of the Mycorrhizal Mutualists.</title>
        <authorList>
            <consortium name="DOE Joint Genome Institute"/>
            <consortium name="Mycorrhizal Genomics Consortium"/>
            <person name="Kohler A."/>
            <person name="Kuo A."/>
            <person name="Nagy L.G."/>
            <person name="Floudas D."/>
            <person name="Copeland A."/>
            <person name="Barry K.W."/>
            <person name="Cichocki N."/>
            <person name="Veneault-Fourrey C."/>
            <person name="LaButti K."/>
            <person name="Lindquist E.A."/>
            <person name="Lipzen A."/>
            <person name="Lundell T."/>
            <person name="Morin E."/>
            <person name="Murat C."/>
            <person name="Riley R."/>
            <person name="Ohm R."/>
            <person name="Sun H."/>
            <person name="Tunlid A."/>
            <person name="Henrissat B."/>
            <person name="Grigoriev I.V."/>
            <person name="Hibbett D.S."/>
            <person name="Martin F."/>
        </authorList>
    </citation>
    <scope>NUCLEOTIDE SEQUENCE [LARGE SCALE GENOMIC DNA]</scope>
    <source>
        <strain evidence="2">h7</strain>
    </source>
</reference>
<dbReference type="HOGENOM" id="CLU_056788_8_3_1"/>
<sequence length="108" mass="12457">DALNNHRSTIMAPQISDEMRARIVVWHNENHLSPQEIADLVGCCIRTVYNVLSYHRDYGTLRDPSTRGSHGCERSLNMGDMNYISSLIDARPKIYLDEIQEELLNQRN</sequence>
<dbReference type="OrthoDB" id="3022198at2759"/>
<evidence type="ECO:0000313" key="2">
    <source>
        <dbReference type="Proteomes" id="UP000053424"/>
    </source>
</evidence>
<proteinExistence type="predicted"/>
<dbReference type="Proteomes" id="UP000053424">
    <property type="component" value="Unassembled WGS sequence"/>
</dbReference>
<dbReference type="Pfam" id="PF13384">
    <property type="entry name" value="HTH_23"/>
    <property type="match status" value="1"/>
</dbReference>
<evidence type="ECO:0008006" key="3">
    <source>
        <dbReference type="Google" id="ProtNLM"/>
    </source>
</evidence>
<protein>
    <recommendedName>
        <fullName evidence="3">Paired domain-containing protein</fullName>
    </recommendedName>
</protein>
<feature type="non-terminal residue" evidence="1">
    <location>
        <position position="108"/>
    </location>
</feature>
<evidence type="ECO:0000313" key="1">
    <source>
        <dbReference type="EMBL" id="KIM49627.1"/>
    </source>
</evidence>
<name>A0A0C2Z938_HEBCY</name>
<reference evidence="1 2" key="1">
    <citation type="submission" date="2014-04" db="EMBL/GenBank/DDBJ databases">
        <authorList>
            <consortium name="DOE Joint Genome Institute"/>
            <person name="Kuo A."/>
            <person name="Gay G."/>
            <person name="Dore J."/>
            <person name="Kohler A."/>
            <person name="Nagy L.G."/>
            <person name="Floudas D."/>
            <person name="Copeland A."/>
            <person name="Barry K.W."/>
            <person name="Cichocki N."/>
            <person name="Veneault-Fourrey C."/>
            <person name="LaButti K."/>
            <person name="Lindquist E.A."/>
            <person name="Lipzen A."/>
            <person name="Lundell T."/>
            <person name="Morin E."/>
            <person name="Murat C."/>
            <person name="Sun H."/>
            <person name="Tunlid A."/>
            <person name="Henrissat B."/>
            <person name="Grigoriev I.V."/>
            <person name="Hibbett D.S."/>
            <person name="Martin F."/>
            <person name="Nordberg H.P."/>
            <person name="Cantor M.N."/>
            <person name="Hua S.X."/>
        </authorList>
    </citation>
    <scope>NUCLEOTIDE SEQUENCE [LARGE SCALE GENOMIC DNA]</scope>
    <source>
        <strain evidence="2">h7</strain>
    </source>
</reference>